<keyword evidence="2" id="KW-0479">Metal-binding</keyword>
<name>A0A395MXF7_9HYPO</name>
<dbReference type="PROSITE" id="PS51891">
    <property type="entry name" value="CENP_V_GFA"/>
    <property type="match status" value="1"/>
</dbReference>
<dbReference type="PANTHER" id="PTHR28620">
    <property type="entry name" value="CENTROMERE PROTEIN V"/>
    <property type="match status" value="1"/>
</dbReference>
<dbReference type="GO" id="GO:0046872">
    <property type="term" value="F:metal ion binding"/>
    <property type="evidence" value="ECO:0007669"/>
    <property type="project" value="UniProtKB-KW"/>
</dbReference>
<proteinExistence type="inferred from homology"/>
<accession>A0A395MXF7</accession>
<sequence length="155" mass="17133">MSANGSTAEATYEAGCHCGYISLSVTLSPPLPEHQVTNCNCSICRRTGYLLVYPKYEKVEWHNDSDKRVARYLFSTKTRDHMFCPKCGASIGIDFGKARPDDPLYGISVRQFNNIDLDSLRYEKFDGMHKLGNGVDLSGTEIDPKTGEPLASAST</sequence>
<dbReference type="InterPro" id="IPR011057">
    <property type="entry name" value="Mss4-like_sf"/>
</dbReference>
<evidence type="ECO:0000256" key="4">
    <source>
        <dbReference type="SAM" id="MobiDB-lite"/>
    </source>
</evidence>
<reference evidence="6 7" key="1">
    <citation type="journal article" date="2018" name="PLoS Pathog.">
        <title>Evolution of structural diversity of trichothecenes, a family of toxins produced by plant pathogenic and entomopathogenic fungi.</title>
        <authorList>
            <person name="Proctor R.H."/>
            <person name="McCormick S.P."/>
            <person name="Kim H.S."/>
            <person name="Cardoza R.E."/>
            <person name="Stanley A.M."/>
            <person name="Lindo L."/>
            <person name="Kelly A."/>
            <person name="Brown D.W."/>
            <person name="Lee T."/>
            <person name="Vaughan M.M."/>
            <person name="Alexander N.J."/>
            <person name="Busman M."/>
            <person name="Gutierrez S."/>
        </authorList>
    </citation>
    <scope>NUCLEOTIDE SEQUENCE [LARGE SCALE GENOMIC DNA]</scope>
    <source>
        <strain evidence="6 7">NRRL 13405</strain>
    </source>
</reference>
<evidence type="ECO:0000259" key="5">
    <source>
        <dbReference type="PROSITE" id="PS51891"/>
    </source>
</evidence>
<dbReference type="EMBL" id="PXXK01000065">
    <property type="protein sequence ID" value="RFN52582.1"/>
    <property type="molecule type" value="Genomic_DNA"/>
</dbReference>
<organism evidence="6 7">
    <name type="scientific">Fusarium flagelliforme</name>
    <dbReference type="NCBI Taxonomy" id="2675880"/>
    <lineage>
        <taxon>Eukaryota</taxon>
        <taxon>Fungi</taxon>
        <taxon>Dikarya</taxon>
        <taxon>Ascomycota</taxon>
        <taxon>Pezizomycotina</taxon>
        <taxon>Sordariomycetes</taxon>
        <taxon>Hypocreomycetidae</taxon>
        <taxon>Hypocreales</taxon>
        <taxon>Nectriaceae</taxon>
        <taxon>Fusarium</taxon>
        <taxon>Fusarium incarnatum-equiseti species complex</taxon>
    </lineage>
</organism>
<dbReference type="PANTHER" id="PTHR28620:SF1">
    <property type="entry name" value="CENP-V_GFA DOMAIN-CONTAINING PROTEIN"/>
    <property type="match status" value="1"/>
</dbReference>
<keyword evidence="7" id="KW-1185">Reference proteome</keyword>
<evidence type="ECO:0000256" key="2">
    <source>
        <dbReference type="ARBA" id="ARBA00022723"/>
    </source>
</evidence>
<dbReference type="GO" id="GO:0016846">
    <property type="term" value="F:carbon-sulfur lyase activity"/>
    <property type="evidence" value="ECO:0007669"/>
    <property type="project" value="InterPro"/>
</dbReference>
<comment type="similarity">
    <text evidence="1">Belongs to the Gfa family.</text>
</comment>
<dbReference type="InterPro" id="IPR006913">
    <property type="entry name" value="CENP-V/GFA"/>
</dbReference>
<dbReference type="SUPFAM" id="SSF51316">
    <property type="entry name" value="Mss4-like"/>
    <property type="match status" value="1"/>
</dbReference>
<dbReference type="Pfam" id="PF04828">
    <property type="entry name" value="GFA"/>
    <property type="match status" value="1"/>
</dbReference>
<feature type="domain" description="CENP-V/GFA" evidence="5">
    <location>
        <begin position="12"/>
        <end position="126"/>
    </location>
</feature>
<keyword evidence="3" id="KW-0862">Zinc</keyword>
<gene>
    <name evidence="6" type="ORF">FIE12Z_3165</name>
</gene>
<comment type="caution">
    <text evidence="6">The sequence shown here is derived from an EMBL/GenBank/DDBJ whole genome shotgun (WGS) entry which is preliminary data.</text>
</comment>
<dbReference type="Gene3D" id="2.170.150.70">
    <property type="match status" value="1"/>
</dbReference>
<dbReference type="InterPro" id="IPR052355">
    <property type="entry name" value="CENP-V-like"/>
</dbReference>
<evidence type="ECO:0000256" key="3">
    <source>
        <dbReference type="ARBA" id="ARBA00022833"/>
    </source>
</evidence>
<dbReference type="OrthoDB" id="2993351at2759"/>
<evidence type="ECO:0000313" key="6">
    <source>
        <dbReference type="EMBL" id="RFN52582.1"/>
    </source>
</evidence>
<evidence type="ECO:0000256" key="1">
    <source>
        <dbReference type="ARBA" id="ARBA00005495"/>
    </source>
</evidence>
<evidence type="ECO:0000313" key="7">
    <source>
        <dbReference type="Proteomes" id="UP000265631"/>
    </source>
</evidence>
<protein>
    <submittedName>
        <fullName evidence="6">Centromere protein v</fullName>
    </submittedName>
</protein>
<dbReference type="AlphaFoldDB" id="A0A395MXF7"/>
<feature type="region of interest" description="Disordered" evidence="4">
    <location>
        <begin position="136"/>
        <end position="155"/>
    </location>
</feature>
<dbReference type="STRING" id="2594813.A0A395MXF7"/>
<dbReference type="Proteomes" id="UP000265631">
    <property type="component" value="Unassembled WGS sequence"/>
</dbReference>